<organism evidence="1 2">
    <name type="scientific">Olea europaea subsp. europaea</name>
    <dbReference type="NCBI Taxonomy" id="158383"/>
    <lineage>
        <taxon>Eukaryota</taxon>
        <taxon>Viridiplantae</taxon>
        <taxon>Streptophyta</taxon>
        <taxon>Embryophyta</taxon>
        <taxon>Tracheophyta</taxon>
        <taxon>Spermatophyta</taxon>
        <taxon>Magnoliopsida</taxon>
        <taxon>eudicotyledons</taxon>
        <taxon>Gunneridae</taxon>
        <taxon>Pentapetalae</taxon>
        <taxon>asterids</taxon>
        <taxon>lamiids</taxon>
        <taxon>Lamiales</taxon>
        <taxon>Oleaceae</taxon>
        <taxon>Oleeae</taxon>
        <taxon>Olea</taxon>
    </lineage>
</organism>
<dbReference type="Proteomes" id="UP000594638">
    <property type="component" value="Unassembled WGS sequence"/>
</dbReference>
<proteinExistence type="predicted"/>
<name>A0A8S0RF46_OLEEU</name>
<accession>A0A8S0RF46</accession>
<sequence length="97" mass="10697">MESILFNGLEATPVEMSHALTFEMDILGRCDLIEGVRTSSRAFPIVDGSLMETINFDGLKGDPCGNATRLTYQSGHLWRGDLVKGVSYFVEGFSYVD</sequence>
<evidence type="ECO:0000313" key="2">
    <source>
        <dbReference type="Proteomes" id="UP000594638"/>
    </source>
</evidence>
<evidence type="ECO:0000313" key="1">
    <source>
        <dbReference type="EMBL" id="CAA2977017.1"/>
    </source>
</evidence>
<feature type="non-terminal residue" evidence="1">
    <location>
        <position position="97"/>
    </location>
</feature>
<protein>
    <submittedName>
        <fullName evidence="1">Uncharacterized protein</fullName>
    </submittedName>
</protein>
<dbReference type="EMBL" id="CACTIH010002722">
    <property type="protein sequence ID" value="CAA2977017.1"/>
    <property type="molecule type" value="Genomic_DNA"/>
</dbReference>
<keyword evidence="2" id="KW-1185">Reference proteome</keyword>
<comment type="caution">
    <text evidence="1">The sequence shown here is derived from an EMBL/GenBank/DDBJ whole genome shotgun (WGS) entry which is preliminary data.</text>
</comment>
<dbReference type="Gramene" id="OE9A102790T1">
    <property type="protein sequence ID" value="OE9A102790C1"/>
    <property type="gene ID" value="OE9A102790"/>
</dbReference>
<dbReference type="AlphaFoldDB" id="A0A8S0RF46"/>
<gene>
    <name evidence="1" type="ORF">OLEA9_A102790</name>
</gene>
<reference evidence="1 2" key="1">
    <citation type="submission" date="2019-12" db="EMBL/GenBank/DDBJ databases">
        <authorList>
            <person name="Alioto T."/>
            <person name="Alioto T."/>
            <person name="Gomez Garrido J."/>
        </authorList>
    </citation>
    <scope>NUCLEOTIDE SEQUENCE [LARGE SCALE GENOMIC DNA]</scope>
</reference>